<comment type="similarity">
    <text evidence="2">Belongs to the GOSR1 family.</text>
</comment>
<evidence type="ECO:0000313" key="13">
    <source>
        <dbReference type="Proteomes" id="UP001150925"/>
    </source>
</evidence>
<dbReference type="InterPro" id="IPR023601">
    <property type="entry name" value="Golgi_SNAP_su1"/>
</dbReference>
<keyword evidence="3" id="KW-0813">Transport</keyword>
<dbReference type="GO" id="GO:0005801">
    <property type="term" value="C:cis-Golgi network"/>
    <property type="evidence" value="ECO:0007669"/>
    <property type="project" value="InterPro"/>
</dbReference>
<reference evidence="12" key="1">
    <citation type="submission" date="2022-07" db="EMBL/GenBank/DDBJ databases">
        <title>Phylogenomic reconstructions and comparative analyses of Kickxellomycotina fungi.</title>
        <authorList>
            <person name="Reynolds N.K."/>
            <person name="Stajich J.E."/>
            <person name="Barry K."/>
            <person name="Grigoriev I.V."/>
            <person name="Crous P."/>
            <person name="Smith M.E."/>
        </authorList>
    </citation>
    <scope>NUCLEOTIDE SEQUENCE</scope>
    <source>
        <strain evidence="12">RSA 1196</strain>
    </source>
</reference>
<comment type="caution">
    <text evidence="12">The sequence shown here is derived from an EMBL/GenBank/DDBJ whole genome shotgun (WGS) entry which is preliminary data.</text>
</comment>
<feature type="region of interest" description="Disordered" evidence="10">
    <location>
        <begin position="78"/>
        <end position="97"/>
    </location>
</feature>
<dbReference type="Pfam" id="PF12352">
    <property type="entry name" value="V-SNARE_C"/>
    <property type="match status" value="1"/>
</dbReference>
<dbReference type="GO" id="GO:0031201">
    <property type="term" value="C:SNARE complex"/>
    <property type="evidence" value="ECO:0007669"/>
    <property type="project" value="TreeGrafter"/>
</dbReference>
<dbReference type="EMBL" id="JANBPY010000247">
    <property type="protein sequence ID" value="KAJ1967992.1"/>
    <property type="molecule type" value="Genomic_DNA"/>
</dbReference>
<evidence type="ECO:0000256" key="7">
    <source>
        <dbReference type="ARBA" id="ARBA00023034"/>
    </source>
</evidence>
<dbReference type="GO" id="GO:0048219">
    <property type="term" value="P:inter-Golgi cisterna vesicle-mediated transport"/>
    <property type="evidence" value="ECO:0007669"/>
    <property type="project" value="TreeGrafter"/>
</dbReference>
<evidence type="ECO:0000256" key="8">
    <source>
        <dbReference type="ARBA" id="ARBA00023136"/>
    </source>
</evidence>
<name>A0A9W8AS66_9FUNG</name>
<keyword evidence="5" id="KW-0653">Protein transport</keyword>
<dbReference type="GO" id="GO:0000139">
    <property type="term" value="C:Golgi membrane"/>
    <property type="evidence" value="ECO:0007669"/>
    <property type="project" value="UniProtKB-SubCell"/>
</dbReference>
<dbReference type="OrthoDB" id="422156at2759"/>
<evidence type="ECO:0000256" key="2">
    <source>
        <dbReference type="ARBA" id="ARBA00008473"/>
    </source>
</evidence>
<gene>
    <name evidence="12" type="primary">GOS1</name>
    <name evidence="12" type="ORF">IWQ62_001516</name>
</gene>
<keyword evidence="4 11" id="KW-0812">Transmembrane</keyword>
<evidence type="ECO:0000313" key="12">
    <source>
        <dbReference type="EMBL" id="KAJ1967992.1"/>
    </source>
</evidence>
<keyword evidence="8 11" id="KW-0472">Membrane</keyword>
<dbReference type="GO" id="GO:0005797">
    <property type="term" value="C:Golgi medial cisterna"/>
    <property type="evidence" value="ECO:0007669"/>
    <property type="project" value="TreeGrafter"/>
</dbReference>
<evidence type="ECO:0000256" key="9">
    <source>
        <dbReference type="SAM" id="Coils"/>
    </source>
</evidence>
<evidence type="ECO:0000256" key="5">
    <source>
        <dbReference type="ARBA" id="ARBA00022927"/>
    </source>
</evidence>
<keyword evidence="7" id="KW-0333">Golgi apparatus</keyword>
<keyword evidence="13" id="KW-1185">Reference proteome</keyword>
<organism evidence="12 13">
    <name type="scientific">Dispira parvispora</name>
    <dbReference type="NCBI Taxonomy" id="1520584"/>
    <lineage>
        <taxon>Eukaryota</taxon>
        <taxon>Fungi</taxon>
        <taxon>Fungi incertae sedis</taxon>
        <taxon>Zoopagomycota</taxon>
        <taxon>Kickxellomycotina</taxon>
        <taxon>Dimargaritomycetes</taxon>
        <taxon>Dimargaritales</taxon>
        <taxon>Dimargaritaceae</taxon>
        <taxon>Dispira</taxon>
    </lineage>
</organism>
<keyword evidence="6 11" id="KW-1133">Transmembrane helix</keyword>
<dbReference type="AlphaFoldDB" id="A0A9W8AS66"/>
<accession>A0A9W8AS66</accession>
<evidence type="ECO:0000256" key="3">
    <source>
        <dbReference type="ARBA" id="ARBA00022448"/>
    </source>
</evidence>
<dbReference type="GO" id="GO:0015031">
    <property type="term" value="P:protein transport"/>
    <property type="evidence" value="ECO:0007669"/>
    <property type="project" value="UniProtKB-KW"/>
</dbReference>
<feature type="transmembrane region" description="Helical" evidence="11">
    <location>
        <begin position="213"/>
        <end position="231"/>
    </location>
</feature>
<comment type="subcellular location">
    <subcellularLocation>
        <location evidence="1">Golgi apparatus membrane</location>
        <topology evidence="1">Single-pass type IV membrane protein</topology>
    </subcellularLocation>
</comment>
<dbReference type="GO" id="GO:0005484">
    <property type="term" value="F:SNAP receptor activity"/>
    <property type="evidence" value="ECO:0007669"/>
    <property type="project" value="TreeGrafter"/>
</dbReference>
<protein>
    <submittedName>
        <fullName evidence="12">Protein transport protein gos1</fullName>
    </submittedName>
</protein>
<keyword evidence="9" id="KW-0175">Coiled coil</keyword>
<dbReference type="Proteomes" id="UP001150925">
    <property type="component" value="Unassembled WGS sequence"/>
</dbReference>
<evidence type="ECO:0000256" key="6">
    <source>
        <dbReference type="ARBA" id="ARBA00022989"/>
    </source>
</evidence>
<dbReference type="GO" id="GO:0006906">
    <property type="term" value="P:vesicle fusion"/>
    <property type="evidence" value="ECO:0007669"/>
    <property type="project" value="TreeGrafter"/>
</dbReference>
<dbReference type="PANTHER" id="PTHR21094:SF2">
    <property type="entry name" value="GOLGI SNAP RECEPTOR COMPLEX MEMBER 1"/>
    <property type="match status" value="1"/>
</dbReference>
<dbReference type="PANTHER" id="PTHR21094">
    <property type="entry name" value="GOS-28 SNARE- RELATED"/>
    <property type="match status" value="1"/>
</dbReference>
<sequence length="232" mass="26615">MDSTQKATWEELRRRARTLQNSLDQCLNKINRLITSTLDNSTTVPGNDVALEKSEVELDHLLDELEQVVMDMSRRHEDRRDIANSTASSTSTLHTLQRQREIANDYRKQVDQVKQRLGGGRARRALLAGGGTRRGSEERDGTHSLLRERGHLDQSHQLIDMTLDQAYAVRQDLDEQRSMLVRSLNVLGHVTQRIPGMNYILRKIGYRRSRDQLILATVVAVCLFILVWYKLG</sequence>
<feature type="compositionally biased region" description="Low complexity" evidence="10">
    <location>
        <begin position="85"/>
        <end position="96"/>
    </location>
</feature>
<evidence type="ECO:0000256" key="1">
    <source>
        <dbReference type="ARBA" id="ARBA00004409"/>
    </source>
</evidence>
<dbReference type="GO" id="GO:0006888">
    <property type="term" value="P:endoplasmic reticulum to Golgi vesicle-mediated transport"/>
    <property type="evidence" value="ECO:0007669"/>
    <property type="project" value="InterPro"/>
</dbReference>
<evidence type="ECO:0000256" key="10">
    <source>
        <dbReference type="SAM" id="MobiDB-lite"/>
    </source>
</evidence>
<proteinExistence type="inferred from homology"/>
<evidence type="ECO:0000256" key="4">
    <source>
        <dbReference type="ARBA" id="ARBA00022692"/>
    </source>
</evidence>
<feature type="coiled-coil region" evidence="9">
    <location>
        <begin position="9"/>
        <end position="71"/>
    </location>
</feature>
<evidence type="ECO:0000256" key="11">
    <source>
        <dbReference type="SAM" id="Phobius"/>
    </source>
</evidence>